<feature type="transmembrane region" description="Helical" evidence="8">
    <location>
        <begin position="312"/>
        <end position="331"/>
    </location>
</feature>
<feature type="transmembrane region" description="Helical" evidence="8">
    <location>
        <begin position="72"/>
        <end position="91"/>
    </location>
</feature>
<feature type="transmembrane region" description="Helical" evidence="8">
    <location>
        <begin position="6"/>
        <end position="25"/>
    </location>
</feature>
<dbReference type="PANTHER" id="PTHR22926:SF3">
    <property type="entry name" value="UNDECAPRENYL-PHOSPHATE ALPHA-N-ACETYLGLUCOSAMINYL 1-PHOSPHATE TRANSFERASE"/>
    <property type="match status" value="1"/>
</dbReference>
<comment type="cofactor">
    <cofactor evidence="7">
        <name>Mg(2+)</name>
        <dbReference type="ChEBI" id="CHEBI:18420"/>
    </cofactor>
</comment>
<keyword evidence="2" id="KW-1003">Cell membrane</keyword>
<evidence type="ECO:0000313" key="9">
    <source>
        <dbReference type="EMBL" id="SFI42793.1"/>
    </source>
</evidence>
<feature type="transmembrane region" description="Helical" evidence="8">
    <location>
        <begin position="285"/>
        <end position="306"/>
    </location>
</feature>
<feature type="binding site" evidence="7">
    <location>
        <position position="149"/>
    </location>
    <ligand>
        <name>Mg(2+)</name>
        <dbReference type="ChEBI" id="CHEBI:18420"/>
    </ligand>
</feature>
<dbReference type="PROSITE" id="PS01348">
    <property type="entry name" value="MRAY_2"/>
    <property type="match status" value="1"/>
</dbReference>
<sequence length="361" mass="40014">MSQSLYIALAGILSIVSMPLIILICKKFSLYDYQNSRKIHSGNIPRLGGVGIFCAFIISSLAFILINKEDNFNHILPILIAGTIVFIFALLDDLLTLPALAKLIVQLIAVSIVVLNGFRFKQIFGWTLPLPISFILSFCWILGVINAYNLIDGLDGLCGSFSITTIITLGVLYSLTGNPEATLCFILAASILGFLCFNWPPAKLFMGDAGSQFLGFMIAVFPLFCSDSVFEYNKFLIMIVITAFPVFDTIAAIWRRLRDKKPIMSPDRSHLHHKLLNMGYSKKSALYLLCFLQVLLCGSVVISYFLGAKRGMALLLESTAFVTLFFSFVHYTNRAVIAKQLNEAKNHTAETKSPDSTEENS</sequence>
<evidence type="ECO:0000256" key="3">
    <source>
        <dbReference type="ARBA" id="ARBA00022679"/>
    </source>
</evidence>
<feature type="transmembrane region" description="Helical" evidence="8">
    <location>
        <begin position="181"/>
        <end position="199"/>
    </location>
</feature>
<keyword evidence="3 9" id="KW-0808">Transferase</keyword>
<dbReference type="InterPro" id="IPR018480">
    <property type="entry name" value="PNAcMuramoyl-5peptid_Trfase_CS"/>
</dbReference>
<dbReference type="GO" id="GO:0071555">
    <property type="term" value="P:cell wall organization"/>
    <property type="evidence" value="ECO:0007669"/>
    <property type="project" value="TreeGrafter"/>
</dbReference>
<evidence type="ECO:0000313" key="10">
    <source>
        <dbReference type="Proteomes" id="UP000182737"/>
    </source>
</evidence>
<evidence type="ECO:0000256" key="1">
    <source>
        <dbReference type="ARBA" id="ARBA00004651"/>
    </source>
</evidence>
<name>A0A1I3I4S5_9SPIR</name>
<dbReference type="Pfam" id="PF00953">
    <property type="entry name" value="Glycos_transf_4"/>
    <property type="match status" value="1"/>
</dbReference>
<keyword evidence="6 8" id="KW-0472">Membrane</keyword>
<protein>
    <submittedName>
        <fullName evidence="9">UDP-GlcNAc:undecaprenyl-phosphate GlcNAc-1-phosphate transferase</fullName>
    </submittedName>
</protein>
<dbReference type="GO" id="GO:0016780">
    <property type="term" value="F:phosphotransferase activity, for other substituted phosphate groups"/>
    <property type="evidence" value="ECO:0007669"/>
    <property type="project" value="InterPro"/>
</dbReference>
<keyword evidence="7" id="KW-0479">Metal-binding</keyword>
<dbReference type="GO" id="GO:0009103">
    <property type="term" value="P:lipopolysaccharide biosynthetic process"/>
    <property type="evidence" value="ECO:0007669"/>
    <property type="project" value="TreeGrafter"/>
</dbReference>
<feature type="transmembrane region" description="Helical" evidence="8">
    <location>
        <begin position="235"/>
        <end position="254"/>
    </location>
</feature>
<dbReference type="OrthoDB" id="9783652at2"/>
<dbReference type="Proteomes" id="UP000182737">
    <property type="component" value="Unassembled WGS sequence"/>
</dbReference>
<gene>
    <name evidence="9" type="ORF">SAMN04487775_101314</name>
</gene>
<proteinExistence type="predicted"/>
<feature type="binding site" evidence="7">
    <location>
        <position position="208"/>
    </location>
    <ligand>
        <name>Mg(2+)</name>
        <dbReference type="ChEBI" id="CHEBI:18420"/>
    </ligand>
</feature>
<keyword evidence="10" id="KW-1185">Reference proteome</keyword>
<dbReference type="GO" id="GO:0046872">
    <property type="term" value="F:metal ion binding"/>
    <property type="evidence" value="ECO:0007669"/>
    <property type="project" value="UniProtKB-KW"/>
</dbReference>
<evidence type="ECO:0000256" key="8">
    <source>
        <dbReference type="SAM" id="Phobius"/>
    </source>
</evidence>
<comment type="subcellular location">
    <subcellularLocation>
        <location evidence="1">Cell membrane</location>
        <topology evidence="1">Multi-pass membrane protein</topology>
    </subcellularLocation>
</comment>
<dbReference type="InterPro" id="IPR000715">
    <property type="entry name" value="Glycosyl_transferase_4"/>
</dbReference>
<organism evidence="9 10">
    <name type="scientific">Treponema bryantii</name>
    <dbReference type="NCBI Taxonomy" id="163"/>
    <lineage>
        <taxon>Bacteria</taxon>
        <taxon>Pseudomonadati</taxon>
        <taxon>Spirochaetota</taxon>
        <taxon>Spirochaetia</taxon>
        <taxon>Spirochaetales</taxon>
        <taxon>Treponemataceae</taxon>
        <taxon>Treponema</taxon>
    </lineage>
</organism>
<keyword evidence="5 8" id="KW-1133">Transmembrane helix</keyword>
<feature type="transmembrane region" description="Helical" evidence="8">
    <location>
        <begin position="126"/>
        <end position="145"/>
    </location>
</feature>
<evidence type="ECO:0000256" key="7">
    <source>
        <dbReference type="PIRSR" id="PIRSR600715-1"/>
    </source>
</evidence>
<evidence type="ECO:0000256" key="6">
    <source>
        <dbReference type="ARBA" id="ARBA00023136"/>
    </source>
</evidence>
<evidence type="ECO:0000256" key="4">
    <source>
        <dbReference type="ARBA" id="ARBA00022692"/>
    </source>
</evidence>
<reference evidence="10" key="1">
    <citation type="submission" date="2016-10" db="EMBL/GenBank/DDBJ databases">
        <authorList>
            <person name="Varghese N."/>
            <person name="Submissions S."/>
        </authorList>
    </citation>
    <scope>NUCLEOTIDE SEQUENCE [LARGE SCALE GENOMIC DNA]</scope>
    <source>
        <strain evidence="10">XBD1002</strain>
    </source>
</reference>
<dbReference type="PANTHER" id="PTHR22926">
    <property type="entry name" value="PHOSPHO-N-ACETYLMURAMOYL-PENTAPEPTIDE-TRANSFERASE"/>
    <property type="match status" value="1"/>
</dbReference>
<feature type="transmembrane region" description="Helical" evidence="8">
    <location>
        <begin position="103"/>
        <end position="120"/>
    </location>
</feature>
<dbReference type="AlphaFoldDB" id="A0A1I3I4S5"/>
<dbReference type="GO" id="GO:0044038">
    <property type="term" value="P:cell wall macromolecule biosynthetic process"/>
    <property type="evidence" value="ECO:0007669"/>
    <property type="project" value="TreeGrafter"/>
</dbReference>
<keyword evidence="7" id="KW-0460">Magnesium</keyword>
<dbReference type="CDD" id="cd06853">
    <property type="entry name" value="GT_WecA_like"/>
    <property type="match status" value="1"/>
</dbReference>
<accession>A0A1I3I4S5</accession>
<dbReference type="EMBL" id="FORI01000001">
    <property type="protein sequence ID" value="SFI42793.1"/>
    <property type="molecule type" value="Genomic_DNA"/>
</dbReference>
<feature type="transmembrane region" description="Helical" evidence="8">
    <location>
        <begin position="157"/>
        <end position="175"/>
    </location>
</feature>
<dbReference type="GO" id="GO:0005886">
    <property type="term" value="C:plasma membrane"/>
    <property type="evidence" value="ECO:0007669"/>
    <property type="project" value="UniProtKB-SubCell"/>
</dbReference>
<keyword evidence="4 8" id="KW-0812">Transmembrane</keyword>
<evidence type="ECO:0000256" key="5">
    <source>
        <dbReference type="ARBA" id="ARBA00022989"/>
    </source>
</evidence>
<feature type="transmembrane region" description="Helical" evidence="8">
    <location>
        <begin position="46"/>
        <end position="66"/>
    </location>
</feature>
<evidence type="ECO:0000256" key="2">
    <source>
        <dbReference type="ARBA" id="ARBA00022475"/>
    </source>
</evidence>